<name>A0A9Q1LS69_9SOLA</name>
<dbReference type="EMBL" id="JAJAGQ010000015">
    <property type="protein sequence ID" value="KAJ8541212.1"/>
    <property type="molecule type" value="Genomic_DNA"/>
</dbReference>
<reference evidence="2" key="1">
    <citation type="journal article" date="2023" name="Proc. Natl. Acad. Sci. U.S.A.">
        <title>Genomic and structural basis for evolution of tropane alkaloid biosynthesis.</title>
        <authorList>
            <person name="Wanga Y.-J."/>
            <person name="Taina T."/>
            <person name="Yua J.-Y."/>
            <person name="Lia J."/>
            <person name="Xua B."/>
            <person name="Chenc J."/>
            <person name="D'Auriad J.C."/>
            <person name="Huanga J.-P."/>
            <person name="Huanga S.-X."/>
        </authorList>
    </citation>
    <scope>NUCLEOTIDE SEQUENCE [LARGE SCALE GENOMIC DNA]</scope>
    <source>
        <strain evidence="2">cv. KIB-2019</strain>
    </source>
</reference>
<proteinExistence type="predicted"/>
<accession>A0A9Q1LS69</accession>
<dbReference type="InterPro" id="IPR027417">
    <property type="entry name" value="P-loop_NTPase"/>
</dbReference>
<dbReference type="SUPFAM" id="SSF52540">
    <property type="entry name" value="P-loop containing nucleoside triphosphate hydrolases"/>
    <property type="match status" value="1"/>
</dbReference>
<dbReference type="Proteomes" id="UP001152561">
    <property type="component" value="Unassembled WGS sequence"/>
</dbReference>
<organism evidence="1 2">
    <name type="scientific">Anisodus acutangulus</name>
    <dbReference type="NCBI Taxonomy" id="402998"/>
    <lineage>
        <taxon>Eukaryota</taxon>
        <taxon>Viridiplantae</taxon>
        <taxon>Streptophyta</taxon>
        <taxon>Embryophyta</taxon>
        <taxon>Tracheophyta</taxon>
        <taxon>Spermatophyta</taxon>
        <taxon>Magnoliopsida</taxon>
        <taxon>eudicotyledons</taxon>
        <taxon>Gunneridae</taxon>
        <taxon>Pentapetalae</taxon>
        <taxon>asterids</taxon>
        <taxon>lamiids</taxon>
        <taxon>Solanales</taxon>
        <taxon>Solanaceae</taxon>
        <taxon>Solanoideae</taxon>
        <taxon>Hyoscyameae</taxon>
        <taxon>Anisodus</taxon>
    </lineage>
</organism>
<sequence length="72" mass="8236">MEKVEDNRISLHKSIGTPISGVSYTFDHVFDQDCSNARVYDLLTKDVIHAALKVLMERLLHMDRPVVVKLLL</sequence>
<evidence type="ECO:0000313" key="2">
    <source>
        <dbReference type="Proteomes" id="UP001152561"/>
    </source>
</evidence>
<keyword evidence="2" id="KW-1185">Reference proteome</keyword>
<protein>
    <submittedName>
        <fullName evidence="1">Uncharacterized protein</fullName>
    </submittedName>
</protein>
<gene>
    <name evidence="1" type="ORF">K7X08_002028</name>
</gene>
<evidence type="ECO:0000313" key="1">
    <source>
        <dbReference type="EMBL" id="KAJ8541212.1"/>
    </source>
</evidence>
<dbReference type="OrthoDB" id="1726065at2759"/>
<comment type="caution">
    <text evidence="1">The sequence shown here is derived from an EMBL/GenBank/DDBJ whole genome shotgun (WGS) entry which is preliminary data.</text>
</comment>
<dbReference type="AlphaFoldDB" id="A0A9Q1LS69"/>